<evidence type="ECO:0000313" key="1">
    <source>
        <dbReference type="EMBL" id="CAD7260974.1"/>
    </source>
</evidence>
<reference evidence="1" key="1">
    <citation type="submission" date="2020-11" db="EMBL/GenBank/DDBJ databases">
        <authorList>
            <person name="Tran Van P."/>
        </authorList>
    </citation>
    <scope>NUCLEOTIDE SEQUENCE</scope>
</reference>
<dbReference type="EMBL" id="OC001934">
    <property type="protein sequence ID" value="CAD7260974.1"/>
    <property type="molecule type" value="Genomic_DNA"/>
</dbReference>
<accession>A0A7R9AVE6</accession>
<name>A0A7R9AVE6_TIMSH</name>
<sequence>MNDTNATVNGDRPAKIHVSFRKAYDHDDLHEDPNFPLKVDTAPGPTRSYCKLTQPLLGAIESWHCPYWELLKVGIAPYWELLKAGISPIGSY</sequence>
<dbReference type="AlphaFoldDB" id="A0A7R9AVE6"/>
<gene>
    <name evidence="1" type="ORF">TSIB3V08_LOCUS5127</name>
</gene>
<proteinExistence type="predicted"/>
<organism evidence="1">
    <name type="scientific">Timema shepardi</name>
    <name type="common">Walking stick</name>
    <dbReference type="NCBI Taxonomy" id="629360"/>
    <lineage>
        <taxon>Eukaryota</taxon>
        <taxon>Metazoa</taxon>
        <taxon>Ecdysozoa</taxon>
        <taxon>Arthropoda</taxon>
        <taxon>Hexapoda</taxon>
        <taxon>Insecta</taxon>
        <taxon>Pterygota</taxon>
        <taxon>Neoptera</taxon>
        <taxon>Polyneoptera</taxon>
        <taxon>Phasmatodea</taxon>
        <taxon>Timematodea</taxon>
        <taxon>Timematoidea</taxon>
        <taxon>Timematidae</taxon>
        <taxon>Timema</taxon>
    </lineage>
</organism>
<protein>
    <submittedName>
        <fullName evidence="1">Uncharacterized protein</fullName>
    </submittedName>
</protein>